<keyword evidence="1" id="KW-0808">Transferase</keyword>
<evidence type="ECO:0000313" key="2">
    <source>
        <dbReference type="Proteomes" id="UP001055439"/>
    </source>
</evidence>
<keyword evidence="2" id="KW-1185">Reference proteome</keyword>
<dbReference type="Proteomes" id="UP001055439">
    <property type="component" value="Chromosome 8"/>
</dbReference>
<keyword evidence="1" id="KW-0489">Methyltransferase</keyword>
<gene>
    <name evidence="1" type="ORF">MUK42_06757</name>
</gene>
<protein>
    <submittedName>
        <fullName evidence="1">Methyltransferase domain</fullName>
    </submittedName>
</protein>
<sequence>MSSWVSHLPHEIAYERVVGHGLNAQGLARNPRLDYFFLKDLNRDQKLQFEDCSLHAVVCAVSVQYVQWPEKVRFDDSSA</sequence>
<dbReference type="EMBL" id="CP097510">
    <property type="protein sequence ID" value="URE28575.1"/>
    <property type="molecule type" value="Genomic_DNA"/>
</dbReference>
<organism evidence="1 2">
    <name type="scientific">Musa troglodytarum</name>
    <name type="common">fe'i banana</name>
    <dbReference type="NCBI Taxonomy" id="320322"/>
    <lineage>
        <taxon>Eukaryota</taxon>
        <taxon>Viridiplantae</taxon>
        <taxon>Streptophyta</taxon>
        <taxon>Embryophyta</taxon>
        <taxon>Tracheophyta</taxon>
        <taxon>Spermatophyta</taxon>
        <taxon>Magnoliopsida</taxon>
        <taxon>Liliopsida</taxon>
        <taxon>Zingiberales</taxon>
        <taxon>Musaceae</taxon>
        <taxon>Musa</taxon>
    </lineage>
</organism>
<dbReference type="AlphaFoldDB" id="A0A9E7H866"/>
<dbReference type="PANTHER" id="PTHR43036">
    <property type="entry name" value="OSJNBB0011N17.9 PROTEIN"/>
    <property type="match status" value="1"/>
</dbReference>
<reference evidence="1" key="1">
    <citation type="submission" date="2022-05" db="EMBL/GenBank/DDBJ databases">
        <title>The Musa troglodytarum L. genome provides insights into the mechanism of non-climacteric behaviour and enrichment of carotenoids.</title>
        <authorList>
            <person name="Wang J."/>
        </authorList>
    </citation>
    <scope>NUCLEOTIDE SEQUENCE</scope>
    <source>
        <tissue evidence="1">Leaf</tissue>
    </source>
</reference>
<dbReference type="GO" id="GO:0032259">
    <property type="term" value="P:methylation"/>
    <property type="evidence" value="ECO:0007669"/>
    <property type="project" value="UniProtKB-KW"/>
</dbReference>
<dbReference type="OrthoDB" id="2013972at2759"/>
<evidence type="ECO:0000313" key="1">
    <source>
        <dbReference type="EMBL" id="URE28575.1"/>
    </source>
</evidence>
<accession>A0A9E7H866</accession>
<dbReference type="GO" id="GO:0008168">
    <property type="term" value="F:methyltransferase activity"/>
    <property type="evidence" value="ECO:0007669"/>
    <property type="project" value="UniProtKB-KW"/>
</dbReference>
<dbReference type="PANTHER" id="PTHR43036:SF2">
    <property type="entry name" value="OS04G0481300 PROTEIN"/>
    <property type="match status" value="1"/>
</dbReference>
<name>A0A9E7H866_9LILI</name>
<proteinExistence type="predicted"/>